<organism evidence="5">
    <name type="scientific">Nippostrongylus brasiliensis</name>
    <name type="common">Rat hookworm</name>
    <dbReference type="NCBI Taxonomy" id="27835"/>
    <lineage>
        <taxon>Eukaryota</taxon>
        <taxon>Metazoa</taxon>
        <taxon>Ecdysozoa</taxon>
        <taxon>Nematoda</taxon>
        <taxon>Chromadorea</taxon>
        <taxon>Rhabditida</taxon>
        <taxon>Rhabditina</taxon>
        <taxon>Rhabditomorpha</taxon>
        <taxon>Strongyloidea</taxon>
        <taxon>Heligmosomidae</taxon>
        <taxon>Nippostrongylus</taxon>
    </lineage>
</organism>
<keyword evidence="3" id="KW-0472">Membrane</keyword>
<dbReference type="PROSITE" id="PS50086">
    <property type="entry name" value="TBC_RABGAP"/>
    <property type="match status" value="1"/>
</dbReference>
<evidence type="ECO:0000256" key="3">
    <source>
        <dbReference type="SAM" id="Phobius"/>
    </source>
</evidence>
<dbReference type="InterPro" id="IPR050302">
    <property type="entry name" value="Rab_GAP_TBC_domain"/>
</dbReference>
<dbReference type="Gene3D" id="1.10.472.80">
    <property type="entry name" value="Ypt/Rab-GAP domain of gyp1p, domain 3"/>
    <property type="match status" value="1"/>
</dbReference>
<keyword evidence="3" id="KW-0812">Transmembrane</keyword>
<dbReference type="SUPFAM" id="SSF50978">
    <property type="entry name" value="WD40 repeat-like"/>
    <property type="match status" value="1"/>
</dbReference>
<sequence length="909" mass="102865">MQEENLRLSEELQSAREVIDRSRREYVFALQSAIRIPLYDNNALDVMHHKQRICQLMHEARSNQPSLPTLQSLLNGVYVDIFGFRHKYSDEGLAIHFMAMQLHEYYQFPFITFSTRETRSLIRRGIPSSLRATVWRFLIHQRVAEKKELYGRHYFRNLCSLQGGDRDSMFCASHQKQINLDLLRTMPNNVHFMSANCKGVNIFLFVDAPGRTTAIDRYCQSGHIPLISFVKVSQLQQVLRAFCLHNTSLGYCQGMNFLASTALLFLGPEVLEMVSDVFYTIITFLLFFVFEDAFWFLVSMTENFHDKSYFDDNLAGAQADQEVLKELLEDHFPAISAHLKSLDIDLATITLNWFLALFFDAVPFNVLFRFALALLGSFRLMDRRSWFRKPLIFKIVLYSDATHVFQGQNQGEILARNDTIGVMKVVKAAVRLTYDVDGFFKVGVIIVPLAFEELGELPSRSVLRSKQLGYLDQLNQKLSQRQHIRNVHSYSYVIAGNQNHGHIGVISIENGKADMSLVDTEFDCRVCSFVLVRNDMAFAGLISGYIIALHLQESDCFVLWELKLPDAPLRLHCAEGRLFAALANGTLTVLENITEWSPTCLELLHIPLGPAPLVDVVSDEGEICIATACKLIRVDASTLTTVSTTYVACSSAGGSTPFFDRISCLASSPLGIFLCIANTTLVQLWSRGDCQLLYDVASDDVRRTSTSSTEGEADFFVSCLAFFDSMIWTGTTSGYVMMYSVEKNARENGPKFNLKRYPSGRRLSPEGGSGEVNRSQMCYIPTDEEARGEEIMSLAEGIRKPSRVSISIDSGTQQYSVLHKLLERMEENNSGCEESVKKSGQGSVRRHTLGLEGKNTPRRKFESRNSLAPSTLRIRGKWNIAKEAVHKSERIDDFFFIEVTLSFGYVYHI</sequence>
<accession>A0A0N4Y8B7</accession>
<keyword evidence="3" id="KW-1133">Transmembrane helix</keyword>
<feature type="region of interest" description="Disordered" evidence="2">
    <location>
        <begin position="751"/>
        <end position="774"/>
    </location>
</feature>
<dbReference type="WBParaSite" id="NBR_0001245801-mRNA-1">
    <property type="protein sequence ID" value="NBR_0001245801-mRNA-1"/>
    <property type="gene ID" value="NBR_0001245801"/>
</dbReference>
<dbReference type="InterPro" id="IPR036322">
    <property type="entry name" value="WD40_repeat_dom_sf"/>
</dbReference>
<dbReference type="Gene3D" id="2.130.10.10">
    <property type="entry name" value="YVTN repeat-like/Quinoprotein amine dehydrogenase"/>
    <property type="match status" value="1"/>
</dbReference>
<dbReference type="InterPro" id="IPR015943">
    <property type="entry name" value="WD40/YVTN_repeat-like_dom_sf"/>
</dbReference>
<dbReference type="GO" id="GO:0031267">
    <property type="term" value="F:small GTPase binding"/>
    <property type="evidence" value="ECO:0007669"/>
    <property type="project" value="TreeGrafter"/>
</dbReference>
<reference evidence="5" key="1">
    <citation type="submission" date="2017-02" db="UniProtKB">
        <authorList>
            <consortium name="WormBaseParasite"/>
        </authorList>
    </citation>
    <scope>IDENTIFICATION</scope>
</reference>
<feature type="transmembrane region" description="Helical" evidence="3">
    <location>
        <begin position="353"/>
        <end position="378"/>
    </location>
</feature>
<dbReference type="PANTHER" id="PTHR47219">
    <property type="entry name" value="RAB GTPASE-ACTIVATING PROTEIN 1-LIKE"/>
    <property type="match status" value="1"/>
</dbReference>
<protein>
    <submittedName>
        <fullName evidence="5">Rab-GAP TBC domain-containing protein</fullName>
    </submittedName>
</protein>
<evidence type="ECO:0000259" key="4">
    <source>
        <dbReference type="PROSITE" id="PS50086"/>
    </source>
</evidence>
<evidence type="ECO:0000256" key="2">
    <source>
        <dbReference type="SAM" id="MobiDB-lite"/>
    </source>
</evidence>
<comment type="subcellular location">
    <subcellularLocation>
        <location evidence="1">Cytoplasm</location>
        <location evidence="1">Cytoskeleton</location>
        <location evidence="1">Microtubule organizing center</location>
        <location evidence="1">Centrosome</location>
    </subcellularLocation>
</comment>
<feature type="domain" description="Rab-GAP TBC" evidence="4">
    <location>
        <begin position="125"/>
        <end position="378"/>
    </location>
</feature>
<evidence type="ECO:0000313" key="5">
    <source>
        <dbReference type="WBParaSite" id="NBR_0001245801-mRNA-1"/>
    </source>
</evidence>
<dbReference type="SMART" id="SM00164">
    <property type="entry name" value="TBC"/>
    <property type="match status" value="1"/>
</dbReference>
<dbReference type="Pfam" id="PF00566">
    <property type="entry name" value="RabGAP-TBC"/>
    <property type="match status" value="1"/>
</dbReference>
<dbReference type="GO" id="GO:0005813">
    <property type="term" value="C:centrosome"/>
    <property type="evidence" value="ECO:0007669"/>
    <property type="project" value="UniProtKB-SubCell"/>
</dbReference>
<dbReference type="GO" id="GO:0005096">
    <property type="term" value="F:GTPase activator activity"/>
    <property type="evidence" value="ECO:0007669"/>
    <property type="project" value="TreeGrafter"/>
</dbReference>
<dbReference type="AlphaFoldDB" id="A0A0N4Y8B7"/>
<evidence type="ECO:0000256" key="1">
    <source>
        <dbReference type="ARBA" id="ARBA00004300"/>
    </source>
</evidence>
<feature type="transmembrane region" description="Helical" evidence="3">
    <location>
        <begin position="278"/>
        <end position="298"/>
    </location>
</feature>
<dbReference type="PANTHER" id="PTHR47219:SF20">
    <property type="entry name" value="TBC1 DOMAIN FAMILY MEMBER 2B"/>
    <property type="match status" value="1"/>
</dbReference>
<dbReference type="InterPro" id="IPR000195">
    <property type="entry name" value="Rab-GAP-TBC_dom"/>
</dbReference>
<dbReference type="SUPFAM" id="SSF47923">
    <property type="entry name" value="Ypt/Rab-GAP domain of gyp1p"/>
    <property type="match status" value="1"/>
</dbReference>
<proteinExistence type="predicted"/>
<dbReference type="Gene3D" id="1.10.8.270">
    <property type="entry name" value="putative rabgap domain of human tbc1 domain family member 14 like domains"/>
    <property type="match status" value="1"/>
</dbReference>
<name>A0A0N4Y8B7_NIPBR</name>
<dbReference type="InterPro" id="IPR035969">
    <property type="entry name" value="Rab-GAP_TBC_sf"/>
</dbReference>